<name>A0A1J4MWS5_9ACTN</name>
<dbReference type="Pfam" id="PF13649">
    <property type="entry name" value="Methyltransf_25"/>
    <property type="match status" value="1"/>
</dbReference>
<evidence type="ECO:0000256" key="1">
    <source>
        <dbReference type="SAM" id="MobiDB-lite"/>
    </source>
</evidence>
<feature type="region of interest" description="Disordered" evidence="1">
    <location>
        <begin position="1"/>
        <end position="22"/>
    </location>
</feature>
<keyword evidence="3" id="KW-0489">Methyltransferase</keyword>
<dbReference type="STRING" id="1844.UG56_026040"/>
<dbReference type="GO" id="GO:0032259">
    <property type="term" value="P:methylation"/>
    <property type="evidence" value="ECO:0007669"/>
    <property type="project" value="UniProtKB-KW"/>
</dbReference>
<sequence>MTSSDLWTRETAERYDDPDDWVNSPEVTGPVARFLAEVAGGGPALELAIGTGRIGVPLWELGVPVTGIELSRPMVDVLRRKVSAEEIPVVVGDMASAEAPGVGTYSLVYLVYNTIGNLRTQEEQVACFANAARHLAPGGRFLVEVGVPGLRRLPPGSPAIPFDVSPAHLGFDTYDLVTQQAISHHYTREPDGRFRYAPHNFRFVWPSELDLMARLAGMTPEARYAGWDRSEFTSESTSHVSLWRKPE</sequence>
<gene>
    <name evidence="3" type="ORF">UG56_026040</name>
</gene>
<reference evidence="3" key="1">
    <citation type="submission" date="2016-10" db="EMBL/GenBank/DDBJ databases">
        <title>Draft Genome Sequence of Nocardioides luteus Strain BAFB, an Alkane-Degrading Bacterium Isolated from JP-7 Polluted Soil.</title>
        <authorList>
            <person name="Brown L."/>
            <person name="Ruiz O.N."/>
            <person name="Gunasekera T."/>
        </authorList>
    </citation>
    <scope>NUCLEOTIDE SEQUENCE [LARGE SCALE GENOMIC DNA]</scope>
    <source>
        <strain evidence="3">BAFB</strain>
    </source>
</reference>
<dbReference type="SUPFAM" id="SSF53335">
    <property type="entry name" value="S-adenosyl-L-methionine-dependent methyltransferases"/>
    <property type="match status" value="1"/>
</dbReference>
<dbReference type="AlphaFoldDB" id="A0A1J4MWS5"/>
<dbReference type="EMBL" id="JZDQ02000054">
    <property type="protein sequence ID" value="OIJ23814.1"/>
    <property type="molecule type" value="Genomic_DNA"/>
</dbReference>
<organism evidence="3 4">
    <name type="scientific">Nocardioides luteus</name>
    <dbReference type="NCBI Taxonomy" id="1844"/>
    <lineage>
        <taxon>Bacteria</taxon>
        <taxon>Bacillati</taxon>
        <taxon>Actinomycetota</taxon>
        <taxon>Actinomycetes</taxon>
        <taxon>Propionibacteriales</taxon>
        <taxon>Nocardioidaceae</taxon>
        <taxon>Nocardioides</taxon>
    </lineage>
</organism>
<proteinExistence type="predicted"/>
<dbReference type="InterPro" id="IPR029063">
    <property type="entry name" value="SAM-dependent_MTases_sf"/>
</dbReference>
<keyword evidence="4" id="KW-1185">Reference proteome</keyword>
<comment type="caution">
    <text evidence="3">The sequence shown here is derived from an EMBL/GenBank/DDBJ whole genome shotgun (WGS) entry which is preliminary data.</text>
</comment>
<dbReference type="InterPro" id="IPR041698">
    <property type="entry name" value="Methyltransf_25"/>
</dbReference>
<dbReference type="GO" id="GO:0008168">
    <property type="term" value="F:methyltransferase activity"/>
    <property type="evidence" value="ECO:0007669"/>
    <property type="project" value="UniProtKB-KW"/>
</dbReference>
<dbReference type="Gene3D" id="3.40.50.150">
    <property type="entry name" value="Vaccinia Virus protein VP39"/>
    <property type="match status" value="1"/>
</dbReference>
<dbReference type="Proteomes" id="UP000033772">
    <property type="component" value="Unassembled WGS sequence"/>
</dbReference>
<dbReference type="CDD" id="cd02440">
    <property type="entry name" value="AdoMet_MTases"/>
    <property type="match status" value="1"/>
</dbReference>
<accession>A0A1J4MWS5</accession>
<evidence type="ECO:0000313" key="4">
    <source>
        <dbReference type="Proteomes" id="UP000033772"/>
    </source>
</evidence>
<feature type="domain" description="Methyltransferase" evidence="2">
    <location>
        <begin position="45"/>
        <end position="139"/>
    </location>
</feature>
<evidence type="ECO:0000313" key="3">
    <source>
        <dbReference type="EMBL" id="OIJ23814.1"/>
    </source>
</evidence>
<evidence type="ECO:0000259" key="2">
    <source>
        <dbReference type="Pfam" id="PF13649"/>
    </source>
</evidence>
<keyword evidence="3" id="KW-0808">Transferase</keyword>
<dbReference type="OrthoDB" id="3172472at2"/>
<dbReference type="RefSeq" id="WP_045551326.1">
    <property type="nucleotide sequence ID" value="NZ_JZDQ02000054.1"/>
</dbReference>
<protein>
    <submittedName>
        <fullName evidence="3">SAM-dependent methyltransferase</fullName>
    </submittedName>
</protein>